<sequence>MVRAEEAKQKYISRIQSVAQKLKKITKSQFQIAAKKMIKENNHVYTAKFVKLATDISNIGTISLSAVAKCIKSIIAFFTDKTPDHLLSTKTFSRWKKNESKNYPTIILAKMVDLDKCTSVIIAKVVKDT</sequence>
<feature type="non-terminal residue" evidence="1">
    <location>
        <position position="1"/>
    </location>
</feature>
<evidence type="ECO:0000313" key="2">
    <source>
        <dbReference type="Proteomes" id="UP000789405"/>
    </source>
</evidence>
<gene>
    <name evidence="1" type="ORF">DERYTH_LOCUS14622</name>
</gene>
<name>A0A9N9I9I4_9GLOM</name>
<comment type="caution">
    <text evidence="1">The sequence shown here is derived from an EMBL/GenBank/DDBJ whole genome shotgun (WGS) entry which is preliminary data.</text>
</comment>
<accession>A0A9N9I9I4</accession>
<dbReference type="EMBL" id="CAJVPY010011163">
    <property type="protein sequence ID" value="CAG8724841.1"/>
    <property type="molecule type" value="Genomic_DNA"/>
</dbReference>
<dbReference type="AlphaFoldDB" id="A0A9N9I9I4"/>
<dbReference type="Proteomes" id="UP000789405">
    <property type="component" value="Unassembled WGS sequence"/>
</dbReference>
<reference evidence="1" key="1">
    <citation type="submission" date="2021-06" db="EMBL/GenBank/DDBJ databases">
        <authorList>
            <person name="Kallberg Y."/>
            <person name="Tangrot J."/>
            <person name="Rosling A."/>
        </authorList>
    </citation>
    <scope>NUCLEOTIDE SEQUENCE</scope>
    <source>
        <strain evidence="1">MA453B</strain>
    </source>
</reference>
<dbReference type="OrthoDB" id="10521319at2759"/>
<organism evidence="1 2">
    <name type="scientific">Dentiscutata erythropus</name>
    <dbReference type="NCBI Taxonomy" id="1348616"/>
    <lineage>
        <taxon>Eukaryota</taxon>
        <taxon>Fungi</taxon>
        <taxon>Fungi incertae sedis</taxon>
        <taxon>Mucoromycota</taxon>
        <taxon>Glomeromycotina</taxon>
        <taxon>Glomeromycetes</taxon>
        <taxon>Diversisporales</taxon>
        <taxon>Gigasporaceae</taxon>
        <taxon>Dentiscutata</taxon>
    </lineage>
</organism>
<proteinExistence type="predicted"/>
<evidence type="ECO:0000313" key="1">
    <source>
        <dbReference type="EMBL" id="CAG8724841.1"/>
    </source>
</evidence>
<keyword evidence="2" id="KW-1185">Reference proteome</keyword>
<protein>
    <submittedName>
        <fullName evidence="1">13311_t:CDS:1</fullName>
    </submittedName>
</protein>